<keyword evidence="2" id="KW-0175">Coiled coil</keyword>
<dbReference type="EMBL" id="UYJE01001434">
    <property type="protein sequence ID" value="VDI02089.1"/>
    <property type="molecule type" value="Genomic_DNA"/>
</dbReference>
<reference evidence="4" key="1">
    <citation type="submission" date="2018-11" db="EMBL/GenBank/DDBJ databases">
        <authorList>
            <person name="Alioto T."/>
            <person name="Alioto T."/>
        </authorList>
    </citation>
    <scope>NUCLEOTIDE SEQUENCE</scope>
</reference>
<dbReference type="PANTHER" id="PTHR25462:SF296">
    <property type="entry name" value="MEIOTIC P26, ISOFORM F"/>
    <property type="match status" value="1"/>
</dbReference>
<dbReference type="Gene3D" id="3.30.160.60">
    <property type="entry name" value="Classic Zinc Finger"/>
    <property type="match status" value="1"/>
</dbReference>
<protein>
    <recommendedName>
        <fullName evidence="3">B box-type domain-containing protein</fullName>
    </recommendedName>
</protein>
<dbReference type="PANTHER" id="PTHR25462">
    <property type="entry name" value="BONUS, ISOFORM C-RELATED"/>
    <property type="match status" value="1"/>
</dbReference>
<dbReference type="CDD" id="cd19757">
    <property type="entry name" value="Bbox1"/>
    <property type="match status" value="1"/>
</dbReference>
<keyword evidence="1" id="KW-0479">Metal-binding</keyword>
<name>A0A8B6CAX2_MYTGA</name>
<evidence type="ECO:0000313" key="5">
    <source>
        <dbReference type="Proteomes" id="UP000596742"/>
    </source>
</evidence>
<comment type="caution">
    <text evidence="4">The sequence shown here is derived from an EMBL/GenBank/DDBJ whole genome shotgun (WGS) entry which is preliminary data.</text>
</comment>
<dbReference type="InterPro" id="IPR011042">
    <property type="entry name" value="6-blade_b-propeller_TolB-like"/>
</dbReference>
<gene>
    <name evidence="4" type="ORF">MGAL_10B081445</name>
</gene>
<dbReference type="GO" id="GO:0008270">
    <property type="term" value="F:zinc ion binding"/>
    <property type="evidence" value="ECO:0007669"/>
    <property type="project" value="UniProtKB-KW"/>
</dbReference>
<organism evidence="4 5">
    <name type="scientific">Mytilus galloprovincialis</name>
    <name type="common">Mediterranean mussel</name>
    <dbReference type="NCBI Taxonomy" id="29158"/>
    <lineage>
        <taxon>Eukaryota</taxon>
        <taxon>Metazoa</taxon>
        <taxon>Spiralia</taxon>
        <taxon>Lophotrochozoa</taxon>
        <taxon>Mollusca</taxon>
        <taxon>Bivalvia</taxon>
        <taxon>Autobranchia</taxon>
        <taxon>Pteriomorphia</taxon>
        <taxon>Mytilida</taxon>
        <taxon>Mytiloidea</taxon>
        <taxon>Mytilidae</taxon>
        <taxon>Mytilinae</taxon>
        <taxon>Mytilus</taxon>
    </lineage>
</organism>
<feature type="coiled-coil region" evidence="2">
    <location>
        <begin position="191"/>
        <end position="248"/>
    </location>
</feature>
<dbReference type="OrthoDB" id="6043467at2759"/>
<feature type="domain" description="B box-type" evidence="3">
    <location>
        <begin position="3"/>
        <end position="53"/>
    </location>
</feature>
<evidence type="ECO:0000256" key="2">
    <source>
        <dbReference type="SAM" id="Coils"/>
    </source>
</evidence>
<dbReference type="InterPro" id="IPR000315">
    <property type="entry name" value="Znf_B-box"/>
</dbReference>
<accession>A0A8B6CAX2</accession>
<keyword evidence="1" id="KW-0862">Zinc</keyword>
<dbReference type="PROSITE" id="PS50119">
    <property type="entry name" value="ZF_BBOX"/>
    <property type="match status" value="1"/>
</dbReference>
<dbReference type="SMART" id="SM00336">
    <property type="entry name" value="BBOX"/>
    <property type="match status" value="2"/>
</dbReference>
<dbReference type="AlphaFoldDB" id="A0A8B6CAX2"/>
<sequence>MASNISICGICDLRHLSNPSTHWCQDCDEALCLDCREHHTLLKATRGHTTIPINDYQKLPAFITDINQYCEIHNEKYQNYCQKHDCPICCKCIQDHAKCTENIVHIETVIKHAKTSQIFQDLNQCVSDLQSNITQMRTSREHNLTKVADQCKSAVKKIGEVRTKVNHHLDAVEKGLVIKLQDAESECSQQIKEVIKSLNEVESEISNLDNILKGIKQHASELQVYLATKEIEKQVSDKEKRLTSMMENKRFDDFTVSLETHTKIRDILSDVKVFGTVSMETVPTNKTFINRKSRQAQIITTVVKSFDDITLKQVNKFDCDSKKLTGCSILPDGRMAFTEYGEKRLSVRKADGSPDFQIPLKENTAFDISLVKDSTVAVSCGFHSNDKSCIQIIDLNSREIIKILNSTNRPYGIVCVDELLVFCGIDPTGIYGIDVKTKQQSEMNCTFKVGMWSYITFFKNKFYMTNEDNHTVTSFDNKGNVIWAYKDDVNMNTPRGISVDNSGNVFVASQGSNNVTIISPDGSRAKQILDKKNELYKPCALHYDRPTNQLLVANLQGTVHLFNAK</sequence>
<evidence type="ECO:0000313" key="4">
    <source>
        <dbReference type="EMBL" id="VDI02089.1"/>
    </source>
</evidence>
<proteinExistence type="predicted"/>
<evidence type="ECO:0000259" key="3">
    <source>
        <dbReference type="PROSITE" id="PS50119"/>
    </source>
</evidence>
<dbReference type="InterPro" id="IPR047153">
    <property type="entry name" value="TRIM45/56/19-like"/>
</dbReference>
<evidence type="ECO:0000256" key="1">
    <source>
        <dbReference type="PROSITE-ProRule" id="PRU00024"/>
    </source>
</evidence>
<keyword evidence="5" id="KW-1185">Reference proteome</keyword>
<dbReference type="Proteomes" id="UP000596742">
    <property type="component" value="Unassembled WGS sequence"/>
</dbReference>
<dbReference type="Gene3D" id="1.20.120.20">
    <property type="entry name" value="Apolipoprotein"/>
    <property type="match status" value="1"/>
</dbReference>
<dbReference type="SUPFAM" id="SSF101898">
    <property type="entry name" value="NHL repeat"/>
    <property type="match status" value="1"/>
</dbReference>
<keyword evidence="1" id="KW-0863">Zinc-finger</keyword>
<dbReference type="Gene3D" id="2.120.10.30">
    <property type="entry name" value="TolB, C-terminal domain"/>
    <property type="match status" value="1"/>
</dbReference>